<feature type="compositionally biased region" description="Polar residues" evidence="4">
    <location>
        <begin position="1062"/>
        <end position="1072"/>
    </location>
</feature>
<dbReference type="GO" id="GO:0006281">
    <property type="term" value="P:DNA repair"/>
    <property type="evidence" value="ECO:0007669"/>
    <property type="project" value="TreeGrafter"/>
</dbReference>
<feature type="compositionally biased region" description="Basic residues" evidence="4">
    <location>
        <begin position="970"/>
        <end position="981"/>
    </location>
</feature>
<name>A0A7E4W433_PANRE</name>
<dbReference type="PANTHER" id="PTHR22940">
    <property type="entry name" value="TIMEOUT/TIMELESS-2"/>
    <property type="match status" value="1"/>
</dbReference>
<proteinExistence type="predicted"/>
<evidence type="ECO:0000256" key="4">
    <source>
        <dbReference type="SAM" id="MobiDB-lite"/>
    </source>
</evidence>
<evidence type="ECO:0000256" key="2">
    <source>
        <dbReference type="ARBA" id="ARBA00023242"/>
    </source>
</evidence>
<evidence type="ECO:0000259" key="5">
    <source>
        <dbReference type="Pfam" id="PF04821"/>
    </source>
</evidence>
<keyword evidence="3" id="KW-0131">Cell cycle</keyword>
<dbReference type="InterPro" id="IPR006906">
    <property type="entry name" value="Timeless_N"/>
</dbReference>
<dbReference type="AlphaFoldDB" id="A0A7E4W433"/>
<evidence type="ECO:0000313" key="7">
    <source>
        <dbReference type="WBParaSite" id="Pan_g5876.t1"/>
    </source>
</evidence>
<feature type="compositionally biased region" description="Basic and acidic residues" evidence="4">
    <location>
        <begin position="1008"/>
        <end position="1017"/>
    </location>
</feature>
<dbReference type="WBParaSite" id="Pan_g5876.t1">
    <property type="protein sequence ID" value="Pan_g5876.t1"/>
    <property type="gene ID" value="Pan_g5876"/>
</dbReference>
<dbReference type="Pfam" id="PF26019">
    <property type="entry name" value="HTH_TIMELESS"/>
    <property type="match status" value="1"/>
</dbReference>
<dbReference type="Proteomes" id="UP000492821">
    <property type="component" value="Unassembled WGS sequence"/>
</dbReference>
<dbReference type="GO" id="GO:0043111">
    <property type="term" value="P:replication fork arrest"/>
    <property type="evidence" value="ECO:0007669"/>
    <property type="project" value="TreeGrafter"/>
</dbReference>
<feature type="compositionally biased region" description="Acidic residues" evidence="4">
    <location>
        <begin position="700"/>
        <end position="711"/>
    </location>
</feature>
<feature type="domain" description="Timeless N-terminal" evidence="5">
    <location>
        <begin position="20"/>
        <end position="267"/>
    </location>
</feature>
<dbReference type="PANTHER" id="PTHR22940:SF4">
    <property type="entry name" value="PROTEIN TIMELESS HOMOLOG"/>
    <property type="match status" value="1"/>
</dbReference>
<sequence>MAEALIQATISRLGYIENGVYHQEPDCFDGVRDLIRFMANDDSSFTVRKTCMKHNVVSQDLVPIMRDPKTTDELFDASLRLAVNLCQPTTMVLSADRSDDDDKGKKMMLYNTFESGLLRLLSAFNDAKLFEVLKTKMEEFFNLGLDDRTEKKKVLIERIIVLLRYVLSIGYHTATFVRVNNVDSTVQEAVIRCFLKSSIPSVFFKVITSKADREFCLHFLGIFATVVMPFNATKVASTGSASGKALTADIKKREDQRTISNMMVQSLAQNRPRSSRPFLGGTYVMKGLTPTAKNNGLVLTKPLMENKPLASFANRKVATRVAKNKRITDFTENALQTGQDARPETLATLHTFMEELIKSSYGRLMKTCRDLAFGTRSATHQYAEIHFFQLVEFVMEYARVSKVDLKYVHFTFSKEFFHTVLSQLETYFDMIKTDKQNHKMYTLKAQHTVSAYKQLLMYLNYLSTVHSEDGEAQEVYQEMCKHLFEIPEYREMGYTIMSGISPSSSTRKLLEELVIANHFYLHVMEREVKAGELRQVLKKKRVVKERAKKGTRKNDDPEESPYHADVKAFLKKVPDYELDGIWTEIVDDLADVLQSEGGIDYADPCMLNVDELSEDSQKGCRFLFIQRALRERRLADAVGLYHQARLYWNDGTFGNDDMSAEEEFVDLQQIFYADLEDFAEEYSKIVTDLYGPAEGNPAEDKDEEEDENEVEEEKRERRNVTVAVSFNLDEYLSSYARSDVMSWCIFLLKGYKTNSFELNKALVKLFHRIAFDLKSPARLYNMHIHFDLYQFGHHLLKQFFGHFMERGPIMMNEILFAKTGKECYEIEHGYGTHDGDKNKDILWPEELEEEVKNLYNEYTDFEEKPDDLDVVDFIESNMARERTRKQIIKKLKDLGLSYTAKKKATSSRKHMLSDLASQLLEGLAQDFNELPEDARGDGDVIDYIRQRLPEDYSRQKIVKELAHRGIPYFKPKKASKRKSTVAKKESSPESAHSDSEADEPENGEVDEPEAKRMRVGSDSEEEASTPAFEKDDSDVDMDEDHPIGKKRRTVIVDSDEEDDLTTMDTSNIATTDNGEREDEGNLKILSDSEGE</sequence>
<protein>
    <submittedName>
        <fullName evidence="7">TIMELESS domain-containing protein</fullName>
    </submittedName>
</protein>
<dbReference type="GO" id="GO:0000076">
    <property type="term" value="P:DNA replication checkpoint signaling"/>
    <property type="evidence" value="ECO:0007669"/>
    <property type="project" value="TreeGrafter"/>
</dbReference>
<dbReference type="Pfam" id="PF04821">
    <property type="entry name" value="TIMELESS"/>
    <property type="match status" value="1"/>
</dbReference>
<evidence type="ECO:0000256" key="1">
    <source>
        <dbReference type="ARBA" id="ARBA00004123"/>
    </source>
</evidence>
<reference evidence="7" key="2">
    <citation type="submission" date="2020-10" db="UniProtKB">
        <authorList>
            <consortium name="WormBaseParasite"/>
        </authorList>
    </citation>
    <scope>IDENTIFICATION</scope>
</reference>
<dbReference type="GO" id="GO:0031298">
    <property type="term" value="C:replication fork protection complex"/>
    <property type="evidence" value="ECO:0007669"/>
    <property type="project" value="TreeGrafter"/>
</dbReference>
<dbReference type="GO" id="GO:0003677">
    <property type="term" value="F:DNA binding"/>
    <property type="evidence" value="ECO:0007669"/>
    <property type="project" value="TreeGrafter"/>
</dbReference>
<evidence type="ECO:0000256" key="3">
    <source>
        <dbReference type="ARBA" id="ARBA00023306"/>
    </source>
</evidence>
<feature type="region of interest" description="Disordered" evidence="4">
    <location>
        <begin position="690"/>
        <end position="716"/>
    </location>
</feature>
<feature type="compositionally biased region" description="Basic and acidic residues" evidence="4">
    <location>
        <begin position="982"/>
        <end position="995"/>
    </location>
</feature>
<organism evidence="6 7">
    <name type="scientific">Panagrellus redivivus</name>
    <name type="common">Microworm</name>
    <dbReference type="NCBI Taxonomy" id="6233"/>
    <lineage>
        <taxon>Eukaryota</taxon>
        <taxon>Metazoa</taxon>
        <taxon>Ecdysozoa</taxon>
        <taxon>Nematoda</taxon>
        <taxon>Chromadorea</taxon>
        <taxon>Rhabditida</taxon>
        <taxon>Tylenchina</taxon>
        <taxon>Panagrolaimomorpha</taxon>
        <taxon>Panagrolaimoidea</taxon>
        <taxon>Panagrolaimidae</taxon>
        <taxon>Panagrellus</taxon>
    </lineage>
</organism>
<evidence type="ECO:0000313" key="6">
    <source>
        <dbReference type="Proteomes" id="UP000492821"/>
    </source>
</evidence>
<feature type="region of interest" description="Disordered" evidence="4">
    <location>
        <begin position="969"/>
        <end position="1091"/>
    </location>
</feature>
<reference evidence="6" key="1">
    <citation type="journal article" date="2013" name="Genetics">
        <title>The draft genome and transcriptome of Panagrellus redivivus are shaped by the harsh demands of a free-living lifestyle.</title>
        <authorList>
            <person name="Srinivasan J."/>
            <person name="Dillman A.R."/>
            <person name="Macchietto M.G."/>
            <person name="Heikkinen L."/>
            <person name="Lakso M."/>
            <person name="Fracchia K.M."/>
            <person name="Antoshechkin I."/>
            <person name="Mortazavi A."/>
            <person name="Wong G."/>
            <person name="Sternberg P.W."/>
        </authorList>
    </citation>
    <scope>NUCLEOTIDE SEQUENCE [LARGE SCALE GENOMIC DNA]</scope>
    <source>
        <strain evidence="6">MT8872</strain>
    </source>
</reference>
<dbReference type="InterPro" id="IPR044998">
    <property type="entry name" value="Timeless"/>
</dbReference>
<accession>A0A7E4W433</accession>
<keyword evidence="6" id="KW-1185">Reference proteome</keyword>
<comment type="subcellular location">
    <subcellularLocation>
        <location evidence="1">Nucleus</location>
    </subcellularLocation>
</comment>
<feature type="compositionally biased region" description="Acidic residues" evidence="4">
    <location>
        <begin position="996"/>
        <end position="1007"/>
    </location>
</feature>
<keyword evidence="2" id="KW-0539">Nucleus</keyword>